<proteinExistence type="predicted"/>
<dbReference type="Pfam" id="PF12098">
    <property type="entry name" value="DUF3574"/>
    <property type="match status" value="1"/>
</dbReference>
<comment type="caution">
    <text evidence="2">The sequence shown here is derived from an EMBL/GenBank/DDBJ whole genome shotgun (WGS) entry which is preliminary data.</text>
</comment>
<organism evidence="2 3">
    <name type="scientific">Kribbella albertanoniae</name>
    <dbReference type="NCBI Taxonomy" id="1266829"/>
    <lineage>
        <taxon>Bacteria</taxon>
        <taxon>Bacillati</taxon>
        <taxon>Actinomycetota</taxon>
        <taxon>Actinomycetes</taxon>
        <taxon>Propionibacteriales</taxon>
        <taxon>Kribbellaceae</taxon>
        <taxon>Kribbella</taxon>
    </lineage>
</organism>
<name>A0A4R4Q0G6_9ACTN</name>
<feature type="chain" id="PRO_5038730782" evidence="1">
    <location>
        <begin position="26"/>
        <end position="151"/>
    </location>
</feature>
<dbReference type="AlphaFoldDB" id="A0A4R4Q0G6"/>
<dbReference type="EMBL" id="SMKA01000078">
    <property type="protein sequence ID" value="TDC28370.1"/>
    <property type="molecule type" value="Genomic_DNA"/>
</dbReference>
<dbReference type="OrthoDB" id="794286at2"/>
<evidence type="ECO:0000313" key="2">
    <source>
        <dbReference type="EMBL" id="TDC28370.1"/>
    </source>
</evidence>
<reference evidence="2 3" key="1">
    <citation type="submission" date="2019-03" db="EMBL/GenBank/DDBJ databases">
        <title>Draft genome sequences of novel Actinobacteria.</title>
        <authorList>
            <person name="Sahin N."/>
            <person name="Ay H."/>
            <person name="Saygin H."/>
        </authorList>
    </citation>
    <scope>NUCLEOTIDE SEQUENCE [LARGE SCALE GENOMIC DNA]</scope>
    <source>
        <strain evidence="2 3">JCM 30547</strain>
    </source>
</reference>
<evidence type="ECO:0000313" key="3">
    <source>
        <dbReference type="Proteomes" id="UP000295075"/>
    </source>
</evidence>
<keyword evidence="3" id="KW-1185">Reference proteome</keyword>
<protein>
    <submittedName>
        <fullName evidence="2">DUF3574 domain-containing protein</fullName>
    </submittedName>
</protein>
<dbReference type="Proteomes" id="UP000295075">
    <property type="component" value="Unassembled WGS sequence"/>
</dbReference>
<keyword evidence="1" id="KW-0732">Signal</keyword>
<evidence type="ECO:0000256" key="1">
    <source>
        <dbReference type="SAM" id="SignalP"/>
    </source>
</evidence>
<dbReference type="RefSeq" id="WP_132408146.1">
    <property type="nucleotide sequence ID" value="NZ_SMKA01000078.1"/>
</dbReference>
<accession>A0A4R4Q0G6</accession>
<sequence>MKHLGKTAATAALVLTALATPAAVALQSDDKPASSPASSTVKLTGDTWVRTELFFGTDKPGPDVSDYQFQKFVDSTITPRFPDGLTVLSGQGQWKQDTRIVKERSKVLIIVYPVDGAEASSKKIEEIRDLYEKKFQQQSVLRADSTENISF</sequence>
<feature type="signal peptide" evidence="1">
    <location>
        <begin position="1"/>
        <end position="25"/>
    </location>
</feature>
<dbReference type="InterPro" id="IPR021957">
    <property type="entry name" value="DUF3574"/>
</dbReference>
<gene>
    <name evidence="2" type="ORF">E1261_18605</name>
</gene>